<evidence type="ECO:0000259" key="18">
    <source>
        <dbReference type="PROSITE" id="PS50110"/>
    </source>
</evidence>
<dbReference type="InterPro" id="IPR013767">
    <property type="entry name" value="PAS_fold"/>
</dbReference>
<dbReference type="InterPro" id="IPR004358">
    <property type="entry name" value="Sig_transdc_His_kin-like_C"/>
</dbReference>
<keyword evidence="6" id="KW-0808">Transferase</keyword>
<dbReference type="SMART" id="SM00304">
    <property type="entry name" value="HAMP"/>
    <property type="match status" value="1"/>
</dbReference>
<evidence type="ECO:0000256" key="16">
    <source>
        <dbReference type="SAM" id="Phobius"/>
    </source>
</evidence>
<dbReference type="InterPro" id="IPR036097">
    <property type="entry name" value="HisK_dim/P_sf"/>
</dbReference>
<dbReference type="PRINTS" id="PR00344">
    <property type="entry name" value="BCTRLSENSOR"/>
</dbReference>
<dbReference type="PROSITE" id="PS50112">
    <property type="entry name" value="PAS"/>
    <property type="match status" value="1"/>
</dbReference>
<dbReference type="GO" id="GO:0005524">
    <property type="term" value="F:ATP binding"/>
    <property type="evidence" value="ECO:0007669"/>
    <property type="project" value="UniProtKB-KW"/>
</dbReference>
<keyword evidence="8" id="KW-0547">Nucleotide-binding</keyword>
<dbReference type="Pfam" id="PF02518">
    <property type="entry name" value="HATPase_c"/>
    <property type="match status" value="1"/>
</dbReference>
<keyword evidence="10" id="KW-0067">ATP-binding</keyword>
<keyword evidence="15" id="KW-0175">Coiled coil</keyword>
<evidence type="ECO:0000256" key="10">
    <source>
        <dbReference type="ARBA" id="ARBA00022840"/>
    </source>
</evidence>
<dbReference type="Gene3D" id="3.30.565.10">
    <property type="entry name" value="Histidine kinase-like ATPase, C-terminal domain"/>
    <property type="match status" value="1"/>
</dbReference>
<evidence type="ECO:0000259" key="20">
    <source>
        <dbReference type="PROSITE" id="PS50885"/>
    </source>
</evidence>
<comment type="catalytic activity">
    <reaction evidence="1">
        <text>ATP + protein L-histidine = ADP + protein N-phospho-L-histidine.</text>
        <dbReference type="EC" id="2.7.13.3"/>
    </reaction>
</comment>
<dbReference type="InterPro" id="IPR035965">
    <property type="entry name" value="PAS-like_dom_sf"/>
</dbReference>
<dbReference type="InterPro" id="IPR003594">
    <property type="entry name" value="HATPase_dom"/>
</dbReference>
<dbReference type="SUPFAM" id="SSF158472">
    <property type="entry name" value="HAMP domain-like"/>
    <property type="match status" value="1"/>
</dbReference>
<dbReference type="GO" id="GO:0006355">
    <property type="term" value="P:regulation of DNA-templated transcription"/>
    <property type="evidence" value="ECO:0007669"/>
    <property type="project" value="InterPro"/>
</dbReference>
<dbReference type="SUPFAM" id="SSF52172">
    <property type="entry name" value="CheY-like"/>
    <property type="match status" value="1"/>
</dbReference>
<dbReference type="KEGG" id="geo:Geob_3808"/>
<feature type="coiled-coil region" evidence="15">
    <location>
        <begin position="245"/>
        <end position="279"/>
    </location>
</feature>
<evidence type="ECO:0000256" key="14">
    <source>
        <dbReference type="PROSITE-ProRule" id="PRU00169"/>
    </source>
</evidence>
<dbReference type="eggNOG" id="COG4191">
    <property type="taxonomic scope" value="Bacteria"/>
</dbReference>
<evidence type="ECO:0000256" key="2">
    <source>
        <dbReference type="ARBA" id="ARBA00004651"/>
    </source>
</evidence>
<dbReference type="NCBIfam" id="TIGR00229">
    <property type="entry name" value="sensory_box"/>
    <property type="match status" value="1"/>
</dbReference>
<feature type="domain" description="Histidine kinase" evidence="17">
    <location>
        <begin position="420"/>
        <end position="643"/>
    </location>
</feature>
<dbReference type="SUPFAM" id="SSF47384">
    <property type="entry name" value="Homodimeric domain of signal transducing histidine kinase"/>
    <property type="match status" value="1"/>
</dbReference>
<dbReference type="Gene3D" id="3.30.450.20">
    <property type="entry name" value="PAS domain"/>
    <property type="match status" value="1"/>
</dbReference>
<dbReference type="OrthoDB" id="5287570at2"/>
<dbReference type="InterPro" id="IPR001789">
    <property type="entry name" value="Sig_transdc_resp-reg_receiver"/>
</dbReference>
<keyword evidence="7 16" id="KW-0812">Transmembrane</keyword>
<dbReference type="EMBL" id="CP001390">
    <property type="protein sequence ID" value="ACM22145.1"/>
    <property type="molecule type" value="Genomic_DNA"/>
</dbReference>
<dbReference type="GO" id="GO:0000155">
    <property type="term" value="F:phosphorelay sensor kinase activity"/>
    <property type="evidence" value="ECO:0007669"/>
    <property type="project" value="InterPro"/>
</dbReference>
<proteinExistence type="predicted"/>
<dbReference type="AlphaFoldDB" id="B9M7N9"/>
<evidence type="ECO:0000256" key="1">
    <source>
        <dbReference type="ARBA" id="ARBA00000085"/>
    </source>
</evidence>
<keyword evidence="11 16" id="KW-1133">Transmembrane helix</keyword>
<dbReference type="PROSITE" id="PS50109">
    <property type="entry name" value="HIS_KIN"/>
    <property type="match status" value="1"/>
</dbReference>
<dbReference type="SMART" id="SM00091">
    <property type="entry name" value="PAS"/>
    <property type="match status" value="1"/>
</dbReference>
<comment type="subcellular location">
    <subcellularLocation>
        <location evidence="2">Cell membrane</location>
        <topology evidence="2">Multi-pass membrane protein</topology>
    </subcellularLocation>
</comment>
<reference evidence="21 22" key="1">
    <citation type="submission" date="2009-01" db="EMBL/GenBank/DDBJ databases">
        <title>Complete sequence of Geobacter sp. FRC-32.</title>
        <authorList>
            <consortium name="US DOE Joint Genome Institute"/>
            <person name="Lucas S."/>
            <person name="Copeland A."/>
            <person name="Lapidus A."/>
            <person name="Glavina del Rio T."/>
            <person name="Dalin E."/>
            <person name="Tice H."/>
            <person name="Bruce D."/>
            <person name="Goodwin L."/>
            <person name="Pitluck S."/>
            <person name="Saunders E."/>
            <person name="Brettin T."/>
            <person name="Detter J.C."/>
            <person name="Han C."/>
            <person name="Larimer F."/>
            <person name="Land M."/>
            <person name="Hauser L."/>
            <person name="Kyrpides N."/>
            <person name="Ovchinnikova G."/>
            <person name="Kostka J."/>
            <person name="Richardson P."/>
        </authorList>
    </citation>
    <scope>NUCLEOTIDE SEQUENCE [LARGE SCALE GENOMIC DNA]</scope>
    <source>
        <strain evidence="22">DSM 22248 / JCM 15807 / FRC-32</strain>
    </source>
</reference>
<dbReference type="GO" id="GO:0005886">
    <property type="term" value="C:plasma membrane"/>
    <property type="evidence" value="ECO:0007669"/>
    <property type="project" value="UniProtKB-SubCell"/>
</dbReference>
<evidence type="ECO:0000256" key="4">
    <source>
        <dbReference type="ARBA" id="ARBA00022475"/>
    </source>
</evidence>
<evidence type="ECO:0000313" key="21">
    <source>
        <dbReference type="EMBL" id="ACM22145.1"/>
    </source>
</evidence>
<sequence length="787" mass="87063">MRTLSLRTKIIYRLAIMSLCSMSVLLVIMHRYVSHSFRADLINRGKFLAHTIGDQSATPILTQKFLALGLMLADAKGVNKDLAYLFITDRTGHVIAHTFGDAFPTDLKKATHSDKKSLHRINMDGHDISDITSPILSGTLGTIHVGMSEDRINSELKKLFYIAATVIIVFFLTAAWLLWLSLERIIIRPIKNLEYTFNKAQETGLDEAVTVTSDDEIGQLGHSFNQMAEHLSVVDLQRTNVIAELNESNQALVQMISEREQAEARLAESEEKLRLILDSAGEGIFGIDAQGCCTFCNLASLRLLGYDNAQQLIGKNVHQHVHHSSQSGSSYPDKDCRIYKTFLDGEQVHADDEMFWKADRTPFPVEYWSYPQIKDGKIIGTVVTFVDISQRKQAEEENKKLQHMLLQSQKLDAMGTLAGGIAHDFNNILAVICGYTEIARKRCGDNVKLADNLQQIMIASDRARELVKQILTFSRKSEICQQPLQLSPLIKETLKLIRSSIPATIEIKQQLDVDAVALADPTQIHQVVMNLCANAYHAMAKHGGILAVSLKKSQFRDALQTLGQGIPQGDYAVIEVSDTGCGMDEETRQKIFEPYFSTKGKGKGSGLGLAVVHGIVKSHGGKITVYSEPGAGSTFRVYLPLIAGPVKIEPTGNEKAVGAGNGELIVFVDDEQQIREMAREFLTEQGYLVELYSDGVHALAGIKDNPSACSLLVTDMAMPGMSGKDLAHEVLRLRPDLPIILCTGYSELINGESAKYAGIREYLQKPVPMKILCEKIRWLLDETAVQV</sequence>
<evidence type="ECO:0000256" key="5">
    <source>
        <dbReference type="ARBA" id="ARBA00022553"/>
    </source>
</evidence>
<dbReference type="SMART" id="SM00388">
    <property type="entry name" value="HisKA"/>
    <property type="match status" value="1"/>
</dbReference>
<keyword evidence="22" id="KW-1185">Reference proteome</keyword>
<evidence type="ECO:0000259" key="17">
    <source>
        <dbReference type="PROSITE" id="PS50109"/>
    </source>
</evidence>
<feature type="domain" description="HAMP" evidence="20">
    <location>
        <begin position="184"/>
        <end position="236"/>
    </location>
</feature>
<evidence type="ECO:0000259" key="19">
    <source>
        <dbReference type="PROSITE" id="PS50112"/>
    </source>
</evidence>
<dbReference type="SMART" id="SM00448">
    <property type="entry name" value="REC"/>
    <property type="match status" value="1"/>
</dbReference>
<keyword evidence="13 16" id="KW-0472">Membrane</keyword>
<evidence type="ECO:0000256" key="11">
    <source>
        <dbReference type="ARBA" id="ARBA00022989"/>
    </source>
</evidence>
<dbReference type="Proteomes" id="UP000007721">
    <property type="component" value="Chromosome"/>
</dbReference>
<dbReference type="Pfam" id="PF17203">
    <property type="entry name" value="sCache_3_2"/>
    <property type="match status" value="1"/>
</dbReference>
<feature type="modified residue" description="4-aspartylphosphate" evidence="14">
    <location>
        <position position="715"/>
    </location>
</feature>
<gene>
    <name evidence="21" type="ordered locus">Geob_3808</name>
</gene>
<keyword evidence="9 21" id="KW-0418">Kinase</keyword>
<evidence type="ECO:0000256" key="15">
    <source>
        <dbReference type="SAM" id="Coils"/>
    </source>
</evidence>
<dbReference type="InterPro" id="IPR003661">
    <property type="entry name" value="HisK_dim/P_dom"/>
</dbReference>
<dbReference type="InterPro" id="IPR036890">
    <property type="entry name" value="HATPase_C_sf"/>
</dbReference>
<dbReference type="Pfam" id="PF00512">
    <property type="entry name" value="HisKA"/>
    <property type="match status" value="1"/>
</dbReference>
<evidence type="ECO:0000256" key="9">
    <source>
        <dbReference type="ARBA" id="ARBA00022777"/>
    </source>
</evidence>
<evidence type="ECO:0000256" key="6">
    <source>
        <dbReference type="ARBA" id="ARBA00022679"/>
    </source>
</evidence>
<dbReference type="RefSeq" id="WP_012648871.1">
    <property type="nucleotide sequence ID" value="NC_011979.1"/>
</dbReference>
<dbReference type="Pfam" id="PF00989">
    <property type="entry name" value="PAS"/>
    <property type="match status" value="1"/>
</dbReference>
<dbReference type="Pfam" id="PF00672">
    <property type="entry name" value="HAMP"/>
    <property type="match status" value="1"/>
</dbReference>
<evidence type="ECO:0000256" key="8">
    <source>
        <dbReference type="ARBA" id="ARBA00022741"/>
    </source>
</evidence>
<organism evidence="21 22">
    <name type="scientific">Geotalea daltonii (strain DSM 22248 / JCM 15807 / FRC-32)</name>
    <name type="common">Geobacter daltonii</name>
    <dbReference type="NCBI Taxonomy" id="316067"/>
    <lineage>
        <taxon>Bacteria</taxon>
        <taxon>Pseudomonadati</taxon>
        <taxon>Thermodesulfobacteriota</taxon>
        <taxon>Desulfuromonadia</taxon>
        <taxon>Geobacterales</taxon>
        <taxon>Geobacteraceae</taxon>
        <taxon>Geotalea</taxon>
    </lineage>
</organism>
<keyword evidence="12" id="KW-0902">Two-component regulatory system</keyword>
<dbReference type="Gene3D" id="3.40.50.2300">
    <property type="match status" value="1"/>
</dbReference>
<accession>B9M7N9</accession>
<keyword evidence="4" id="KW-1003">Cell membrane</keyword>
<dbReference type="InterPro" id="IPR005467">
    <property type="entry name" value="His_kinase_dom"/>
</dbReference>
<dbReference type="SUPFAM" id="SSF55874">
    <property type="entry name" value="ATPase domain of HSP90 chaperone/DNA topoisomerase II/histidine kinase"/>
    <property type="match status" value="1"/>
</dbReference>
<dbReference type="InterPro" id="IPR033463">
    <property type="entry name" value="sCache_3"/>
</dbReference>
<feature type="domain" description="PAS" evidence="19">
    <location>
        <begin position="269"/>
        <end position="310"/>
    </location>
</feature>
<dbReference type="Pfam" id="PF00072">
    <property type="entry name" value="Response_reg"/>
    <property type="match status" value="1"/>
</dbReference>
<keyword evidence="5 14" id="KW-0597">Phosphoprotein</keyword>
<dbReference type="HOGENOM" id="CLU_000445_114_51_7"/>
<dbReference type="PANTHER" id="PTHR43065">
    <property type="entry name" value="SENSOR HISTIDINE KINASE"/>
    <property type="match status" value="1"/>
</dbReference>
<dbReference type="CDD" id="cd00130">
    <property type="entry name" value="PAS"/>
    <property type="match status" value="1"/>
</dbReference>
<protein>
    <recommendedName>
        <fullName evidence="3">histidine kinase</fullName>
        <ecNumber evidence="3">2.7.13.3</ecNumber>
    </recommendedName>
</protein>
<dbReference type="STRING" id="316067.Geob_3808"/>
<evidence type="ECO:0000256" key="12">
    <source>
        <dbReference type="ARBA" id="ARBA00023012"/>
    </source>
</evidence>
<dbReference type="InterPro" id="IPR011006">
    <property type="entry name" value="CheY-like_superfamily"/>
</dbReference>
<evidence type="ECO:0000256" key="7">
    <source>
        <dbReference type="ARBA" id="ARBA00022692"/>
    </source>
</evidence>
<feature type="transmembrane region" description="Helical" evidence="16">
    <location>
        <begin position="159"/>
        <end position="182"/>
    </location>
</feature>
<dbReference type="PROSITE" id="PS50885">
    <property type="entry name" value="HAMP"/>
    <property type="match status" value="1"/>
</dbReference>
<dbReference type="InterPro" id="IPR000014">
    <property type="entry name" value="PAS"/>
</dbReference>
<evidence type="ECO:0000256" key="3">
    <source>
        <dbReference type="ARBA" id="ARBA00012438"/>
    </source>
</evidence>
<dbReference type="PANTHER" id="PTHR43065:SF42">
    <property type="entry name" value="TWO-COMPONENT SENSOR PPRA"/>
    <property type="match status" value="1"/>
</dbReference>
<name>B9M7N9_GEODF</name>
<feature type="domain" description="Response regulatory" evidence="18">
    <location>
        <begin position="664"/>
        <end position="780"/>
    </location>
</feature>
<dbReference type="EC" id="2.7.13.3" evidence="3"/>
<dbReference type="SMART" id="SM00387">
    <property type="entry name" value="HATPase_c"/>
    <property type="match status" value="1"/>
</dbReference>
<dbReference type="PROSITE" id="PS50110">
    <property type="entry name" value="RESPONSE_REGULATORY"/>
    <property type="match status" value="1"/>
</dbReference>
<dbReference type="Gene3D" id="6.10.340.10">
    <property type="match status" value="1"/>
</dbReference>
<dbReference type="Gene3D" id="1.10.287.130">
    <property type="match status" value="1"/>
</dbReference>
<evidence type="ECO:0000313" key="22">
    <source>
        <dbReference type="Proteomes" id="UP000007721"/>
    </source>
</evidence>
<dbReference type="InterPro" id="IPR003660">
    <property type="entry name" value="HAMP_dom"/>
</dbReference>
<evidence type="ECO:0000256" key="13">
    <source>
        <dbReference type="ARBA" id="ARBA00023136"/>
    </source>
</evidence>
<dbReference type="CDD" id="cd06225">
    <property type="entry name" value="HAMP"/>
    <property type="match status" value="1"/>
</dbReference>
<dbReference type="SUPFAM" id="SSF55785">
    <property type="entry name" value="PYP-like sensor domain (PAS domain)"/>
    <property type="match status" value="1"/>
</dbReference>
<feature type="transmembrane region" description="Helical" evidence="16">
    <location>
        <begin position="12"/>
        <end position="33"/>
    </location>
</feature>